<sequence>MTSSRLPRPSRGRSARTTGRALVAVVVASALTLAGGVAAHAVESAVPVAPNPALADHCDLNLAISLDLSNSVTDQQLAQARSELAGLADALEGYPVKLAMHTFASNAPATSAASNAPLPLTSLSTDAGVQAFDAYVKGVQRPAQAQGGTNWDRAFAAVTASTESYDALLLVTDGNPTQYGSPAQGPGNSTNQATIDAAVTSANALKGEGVRVIPIGVQDNLSGQPLAEFRQHVAQVSGPTQGSDYYLAGFSGLQSTLLDIVNANCATIDLEKTGTLAAGSLGNVGDTVDYAFTVTNTGAVQLRDVQLSDPKPGLSAITFGTWPGATGTLDPGQSVTAKATYTLTAADVTAGEVGNTATATGLPPAGSRVSDESPALVVLPDPVPAISLDKTGVLTGDTVAYTFVVTNTGTVPLSGVTLTDELPGLSAITFGTWPGATGALAPGQKVTATASYTLTQADRDRGDIANTATATGTPPTGPAVSDEDDVELPVPQAPGISLDKTGVLEGDSIRYSFVVTNTGNVTLTGVTLADELPGISAITFGTWPGATGALAPGQKVTATASYTLAQADRDRGEVENTATTTGTPPKGAPVTDTDEFTQPLAANPGIDIVKTGVLTGDTIAYTFVVTNTGDVTLSGVTVTDPLPGLSAVTFGAWPGQAGVLAPGQKVTATAAYTLTQNDRDNGEVVNTATTGGTPPTGPRVTDQDGFDQPVPTAPGIGLVKVGALDGDTIGYTFTVTNTGNVTLRGVELSDELAGLSDIVFGDWPAATGTLAPGQSVTATASYELTQPDRDRGEVLNTATVTATPPKGDDVTDEDDAEVPVPQAPGIQLVKSGELEGSSIRYSFDVTNVGDVTLRGVTIADELEGLSDIAFGEWPATAGELAPGQSVTATASYALTQADRDAGSVVNVAEATGTPPGGTDVTDDDSAEVPVPQNPSIGLVKTGAQDGALVRFSFAITNTGDVTLHGVALSDDLAGLSAISFGAWPGADGVLAPGQSVTASAVYVVTDADRAAGVVVNVAEATGTPPTGASVTDEADVRVTIVAALAATGFTAERLGSVALFAMLTIALGAAAVVTVRRRSRV</sequence>
<dbReference type="EMBL" id="VRSV01000002">
    <property type="protein sequence ID" value="TXK10347.1"/>
    <property type="molecule type" value="Genomic_DNA"/>
</dbReference>
<dbReference type="OrthoDB" id="3584537at2"/>
<dbReference type="InterPro" id="IPR002035">
    <property type="entry name" value="VWF_A"/>
</dbReference>
<keyword evidence="2" id="KW-0472">Membrane</keyword>
<reference evidence="4 5" key="1">
    <citation type="submission" date="2019-08" db="EMBL/GenBank/DDBJ databases">
        <authorList>
            <person name="Dong K."/>
        </authorList>
    </citation>
    <scope>NUCLEOTIDE SEQUENCE [LARGE SCALE GENOMIC DNA]</scope>
    <source>
        <strain evidence="4 5">JCM14558</strain>
    </source>
</reference>
<keyword evidence="5" id="KW-1185">Reference proteome</keyword>
<keyword evidence="2" id="KW-1133">Transmembrane helix</keyword>
<evidence type="ECO:0000313" key="5">
    <source>
        <dbReference type="Proteomes" id="UP000321034"/>
    </source>
</evidence>
<dbReference type="Gene3D" id="3.40.50.410">
    <property type="entry name" value="von Willebrand factor, type A domain"/>
    <property type="match status" value="1"/>
</dbReference>
<dbReference type="GO" id="GO:0005975">
    <property type="term" value="P:carbohydrate metabolic process"/>
    <property type="evidence" value="ECO:0007669"/>
    <property type="project" value="UniProtKB-ARBA"/>
</dbReference>
<evidence type="ECO:0000259" key="3">
    <source>
        <dbReference type="PROSITE" id="PS50234"/>
    </source>
</evidence>
<feature type="transmembrane region" description="Helical" evidence="2">
    <location>
        <begin position="1054"/>
        <end position="1075"/>
    </location>
</feature>
<dbReference type="InterPro" id="IPR051172">
    <property type="entry name" value="Chlamydia_OmcB"/>
</dbReference>
<dbReference type="AlphaFoldDB" id="A0A5C8HWJ6"/>
<dbReference type="CDD" id="cd00198">
    <property type="entry name" value="vWFA"/>
    <property type="match status" value="1"/>
</dbReference>
<proteinExistence type="predicted"/>
<keyword evidence="2" id="KW-0812">Transmembrane</keyword>
<dbReference type="RefSeq" id="WP_147895522.1">
    <property type="nucleotide sequence ID" value="NZ_BAAANR010000001.1"/>
</dbReference>
<dbReference type="NCBIfam" id="TIGR01451">
    <property type="entry name" value="B_ant_repeat"/>
    <property type="match status" value="5"/>
</dbReference>
<evidence type="ECO:0000256" key="1">
    <source>
        <dbReference type="SAM" id="MobiDB-lite"/>
    </source>
</evidence>
<name>A0A5C8HWJ6_9MICO</name>
<dbReference type="InterPro" id="IPR047589">
    <property type="entry name" value="DUF11_rpt"/>
</dbReference>
<evidence type="ECO:0000313" key="4">
    <source>
        <dbReference type="EMBL" id="TXK10347.1"/>
    </source>
</evidence>
<organism evidence="4 5">
    <name type="scientific">Microbacterium hatanonis</name>
    <dbReference type="NCBI Taxonomy" id="404366"/>
    <lineage>
        <taxon>Bacteria</taxon>
        <taxon>Bacillati</taxon>
        <taxon>Actinomycetota</taxon>
        <taxon>Actinomycetes</taxon>
        <taxon>Micrococcales</taxon>
        <taxon>Microbacteriaceae</taxon>
        <taxon>Microbacterium</taxon>
    </lineage>
</organism>
<dbReference type="Proteomes" id="UP000321034">
    <property type="component" value="Unassembled WGS sequence"/>
</dbReference>
<dbReference type="Pfam" id="PF24346">
    <property type="entry name" value="DUF7507"/>
    <property type="match status" value="7"/>
</dbReference>
<feature type="domain" description="VWFA" evidence="3">
    <location>
        <begin position="61"/>
        <end position="261"/>
    </location>
</feature>
<protein>
    <submittedName>
        <fullName evidence="4">DUF11 domain-containing protein</fullName>
    </submittedName>
</protein>
<comment type="caution">
    <text evidence="4">The sequence shown here is derived from an EMBL/GenBank/DDBJ whole genome shotgun (WGS) entry which is preliminary data.</text>
</comment>
<accession>A0A5C8HWJ6</accession>
<dbReference type="PROSITE" id="PS50234">
    <property type="entry name" value="VWFA"/>
    <property type="match status" value="1"/>
</dbReference>
<feature type="compositionally biased region" description="Low complexity" evidence="1">
    <location>
        <begin position="577"/>
        <end position="591"/>
    </location>
</feature>
<evidence type="ECO:0000256" key="2">
    <source>
        <dbReference type="SAM" id="Phobius"/>
    </source>
</evidence>
<dbReference type="Gene3D" id="2.60.40.10">
    <property type="entry name" value="Immunoglobulins"/>
    <property type="match status" value="3"/>
</dbReference>
<dbReference type="PANTHER" id="PTHR34819">
    <property type="entry name" value="LARGE CYSTEINE-RICH PERIPLASMIC PROTEIN OMCB"/>
    <property type="match status" value="1"/>
</dbReference>
<dbReference type="InterPro" id="IPR013783">
    <property type="entry name" value="Ig-like_fold"/>
</dbReference>
<dbReference type="InterPro" id="IPR055354">
    <property type="entry name" value="DUF7507"/>
</dbReference>
<dbReference type="SUPFAM" id="SSF53300">
    <property type="entry name" value="vWA-like"/>
    <property type="match status" value="1"/>
</dbReference>
<gene>
    <name evidence="4" type="ORF">FVP77_16015</name>
</gene>
<dbReference type="SMART" id="SM00327">
    <property type="entry name" value="VWA"/>
    <property type="match status" value="1"/>
</dbReference>
<feature type="region of interest" description="Disordered" evidence="1">
    <location>
        <begin position="570"/>
        <end position="591"/>
    </location>
</feature>
<dbReference type="InterPro" id="IPR036465">
    <property type="entry name" value="vWFA_dom_sf"/>
</dbReference>